<evidence type="ECO:0000313" key="2">
    <source>
        <dbReference type="Proteomes" id="UP001652628"/>
    </source>
</evidence>
<keyword evidence="1" id="KW-0472">Membrane</keyword>
<dbReference type="GeneID" id="118876941"/>
<keyword evidence="2" id="KW-1185">Reference proteome</keyword>
<keyword evidence="1" id="KW-1133">Transmembrane helix</keyword>
<feature type="transmembrane region" description="Helical" evidence="1">
    <location>
        <begin position="35"/>
        <end position="67"/>
    </location>
</feature>
<sequence length="81" mass="9107">MDESTAITIIDYEDLESNVTVAAIKTTTYTPATTIGLWGLLFVFVIIILFIALCCTCMGLLVLFGCIKSFLCFRCRRRDEQ</sequence>
<gene>
    <name evidence="3" type="primary">LOC118876941</name>
</gene>
<organism evidence="2 3">
    <name type="scientific">Drosophila suzukii</name>
    <name type="common">Spotted-wing drosophila fruit fly</name>
    <dbReference type="NCBI Taxonomy" id="28584"/>
    <lineage>
        <taxon>Eukaryota</taxon>
        <taxon>Metazoa</taxon>
        <taxon>Ecdysozoa</taxon>
        <taxon>Arthropoda</taxon>
        <taxon>Hexapoda</taxon>
        <taxon>Insecta</taxon>
        <taxon>Pterygota</taxon>
        <taxon>Neoptera</taxon>
        <taxon>Endopterygota</taxon>
        <taxon>Diptera</taxon>
        <taxon>Brachycera</taxon>
        <taxon>Muscomorpha</taxon>
        <taxon>Ephydroidea</taxon>
        <taxon>Drosophilidae</taxon>
        <taxon>Drosophila</taxon>
        <taxon>Sophophora</taxon>
    </lineage>
</organism>
<dbReference type="RefSeq" id="XP_036669320.2">
    <property type="nucleotide sequence ID" value="XM_036813425.3"/>
</dbReference>
<dbReference type="Proteomes" id="UP001652628">
    <property type="component" value="Chromosome 2R"/>
</dbReference>
<protein>
    <submittedName>
        <fullName evidence="3">Uncharacterized protein</fullName>
    </submittedName>
</protein>
<dbReference type="AlphaFoldDB" id="A0AB40A2G1"/>
<name>A0AB40A2G1_DROSZ</name>
<accession>A0AB40A2G1</accession>
<proteinExistence type="predicted"/>
<evidence type="ECO:0000256" key="1">
    <source>
        <dbReference type="SAM" id="Phobius"/>
    </source>
</evidence>
<keyword evidence="1" id="KW-0812">Transmembrane</keyword>
<reference evidence="3" key="1">
    <citation type="submission" date="2025-08" db="UniProtKB">
        <authorList>
            <consortium name="RefSeq"/>
        </authorList>
    </citation>
    <scope>IDENTIFICATION</scope>
</reference>
<evidence type="ECO:0000313" key="3">
    <source>
        <dbReference type="RefSeq" id="XP_036669320.2"/>
    </source>
</evidence>